<dbReference type="CDD" id="cd10434">
    <property type="entry name" value="GIY-YIG_UvrC_Cho"/>
    <property type="match status" value="1"/>
</dbReference>
<evidence type="ECO:0000256" key="8">
    <source>
        <dbReference type="ARBA" id="ARBA00026073"/>
    </source>
</evidence>
<dbReference type="SMART" id="SM00479">
    <property type="entry name" value="EXOIII"/>
    <property type="match status" value="1"/>
</dbReference>
<dbReference type="GO" id="GO:0003677">
    <property type="term" value="F:DNA binding"/>
    <property type="evidence" value="ECO:0007669"/>
    <property type="project" value="InterPro"/>
</dbReference>
<feature type="domain" description="GIY-YIG" evidence="12">
    <location>
        <begin position="195"/>
        <end position="271"/>
    </location>
</feature>
<keyword evidence="14" id="KW-1185">Reference proteome</keyword>
<dbReference type="InterPro" id="IPR050066">
    <property type="entry name" value="UvrABC_protein_C"/>
</dbReference>
<dbReference type="GO" id="GO:0006260">
    <property type="term" value="P:DNA replication"/>
    <property type="evidence" value="ECO:0007669"/>
    <property type="project" value="InterPro"/>
</dbReference>
<evidence type="ECO:0000259" key="12">
    <source>
        <dbReference type="PROSITE" id="PS50164"/>
    </source>
</evidence>
<dbReference type="InterPro" id="IPR035901">
    <property type="entry name" value="GIY-YIG_endonuc_sf"/>
</dbReference>
<dbReference type="Pfam" id="PF00929">
    <property type="entry name" value="RNase_T"/>
    <property type="match status" value="1"/>
</dbReference>
<evidence type="ECO:0000256" key="5">
    <source>
        <dbReference type="ARBA" id="ARBA00023204"/>
    </source>
</evidence>
<evidence type="ECO:0000256" key="6">
    <source>
        <dbReference type="ARBA" id="ARBA00023236"/>
    </source>
</evidence>
<organism evidence="13 14">
    <name type="scientific">Psychroflexus sediminis</name>
    <dbReference type="NCBI Taxonomy" id="470826"/>
    <lineage>
        <taxon>Bacteria</taxon>
        <taxon>Pseudomonadati</taxon>
        <taxon>Bacteroidota</taxon>
        <taxon>Flavobacteriia</taxon>
        <taxon>Flavobacteriales</taxon>
        <taxon>Flavobacteriaceae</taxon>
        <taxon>Psychroflexus</taxon>
    </lineage>
</organism>
<comment type="function">
    <text evidence="7">DNA polymerase III is a complex, multichain enzyme responsible for most of the replicative synthesis in bacteria. The epsilon subunit contain the editing function and is a proofreading 3'-5' exonuclease.</text>
</comment>
<dbReference type="GO" id="GO:0004527">
    <property type="term" value="F:exonuclease activity"/>
    <property type="evidence" value="ECO:0007669"/>
    <property type="project" value="UniProtKB-ARBA"/>
</dbReference>
<keyword evidence="5" id="KW-0234">DNA repair</keyword>
<evidence type="ECO:0000256" key="11">
    <source>
        <dbReference type="ARBA" id="ARBA00042732"/>
    </source>
</evidence>
<dbReference type="PANTHER" id="PTHR30562">
    <property type="entry name" value="UVRC/OXIDOREDUCTASE"/>
    <property type="match status" value="1"/>
</dbReference>
<dbReference type="InterPro" id="IPR012337">
    <property type="entry name" value="RNaseH-like_sf"/>
</dbReference>
<evidence type="ECO:0000256" key="10">
    <source>
        <dbReference type="ARBA" id="ARBA00042138"/>
    </source>
</evidence>
<evidence type="ECO:0000256" key="1">
    <source>
        <dbReference type="ARBA" id="ARBA00022763"/>
    </source>
</evidence>
<name>A0A1G7VPR5_9FLAO</name>
<dbReference type="STRING" id="470826.SAMN04488027_10446"/>
<dbReference type="Pfam" id="PF01541">
    <property type="entry name" value="GIY-YIG"/>
    <property type="match status" value="1"/>
</dbReference>
<dbReference type="GO" id="GO:0009380">
    <property type="term" value="C:excinuclease repair complex"/>
    <property type="evidence" value="ECO:0007669"/>
    <property type="project" value="TreeGrafter"/>
</dbReference>
<sequence>MYAILDIESTGGKYNEEGITEIAIYKFDGHEIVDQFISLVNPERKIQSFVVGLTGINNEMLHHAPKFYEVAKRIIEITEGCIIVAHNAKFDYRMLRLEFERLGYTYERKTLCTVKLSKKLLPGFESYSLGKLVKRLGIPITDRHRASGDALATVKLFKLLLEKDVDKEIISSNLKLNAISSVDQKLIRLVDELPNAVGVYYFSDSDGDIIYVGKSKDIKKRANQHFTSDAPKSREIQEHVTSIDFERTGNELLALLKENQSIKKLKPKFNSALKKSLFTHGLYAFEDEKGFINLSVSKLKSKENYITSFTNYQQGKAFMERALETYELCQKLTGLHKTEGACFNYTIKQCQGACVHEESSESYNERVRQLIDFYDYQNKNMIIQDRGRHAGEKSVVLIENGELAGAGYTELNFQIENMSILKNIINPMQNDRDSQHIIQSYLRKSNHHLKILKF</sequence>
<dbReference type="GO" id="GO:0006289">
    <property type="term" value="P:nucleotide-excision repair"/>
    <property type="evidence" value="ECO:0007669"/>
    <property type="project" value="InterPro"/>
</dbReference>
<keyword evidence="4" id="KW-0267">Excision nuclease</keyword>
<evidence type="ECO:0000256" key="9">
    <source>
        <dbReference type="ARBA" id="ARBA00040756"/>
    </source>
</evidence>
<evidence type="ECO:0000256" key="3">
    <source>
        <dbReference type="ARBA" id="ARBA00022801"/>
    </source>
</evidence>
<dbReference type="EMBL" id="FNCW01000004">
    <property type="protein sequence ID" value="SDG61687.1"/>
    <property type="molecule type" value="Genomic_DNA"/>
</dbReference>
<dbReference type="NCBIfam" id="TIGR00573">
    <property type="entry name" value="dnaq"/>
    <property type="match status" value="1"/>
</dbReference>
<dbReference type="RefSeq" id="WP_093366253.1">
    <property type="nucleotide sequence ID" value="NZ_FNCW01000004.1"/>
</dbReference>
<evidence type="ECO:0000313" key="13">
    <source>
        <dbReference type="EMBL" id="SDG61687.1"/>
    </source>
</evidence>
<reference evidence="13 14" key="1">
    <citation type="submission" date="2016-10" db="EMBL/GenBank/DDBJ databases">
        <authorList>
            <person name="de Groot N.N."/>
        </authorList>
    </citation>
    <scope>NUCLEOTIDE SEQUENCE [LARGE SCALE GENOMIC DNA]</scope>
    <source>
        <strain evidence="13 14">DSM 19803</strain>
    </source>
</reference>
<dbReference type="SUPFAM" id="SSF53098">
    <property type="entry name" value="Ribonuclease H-like"/>
    <property type="match status" value="1"/>
</dbReference>
<dbReference type="GO" id="GO:0009432">
    <property type="term" value="P:SOS response"/>
    <property type="evidence" value="ECO:0007669"/>
    <property type="project" value="UniProtKB-KW"/>
</dbReference>
<keyword evidence="6" id="KW-0742">SOS response</keyword>
<protein>
    <recommendedName>
        <fullName evidence="9">Excinuclease cho</fullName>
    </recommendedName>
    <alternativeName>
        <fullName evidence="11">Endonuclease cho</fullName>
    </alternativeName>
    <alternativeName>
        <fullName evidence="10">UvrC homolog protein</fullName>
    </alternativeName>
</protein>
<dbReference type="SMART" id="SM00465">
    <property type="entry name" value="GIYc"/>
    <property type="match status" value="1"/>
</dbReference>
<evidence type="ECO:0000256" key="2">
    <source>
        <dbReference type="ARBA" id="ARBA00022769"/>
    </source>
</evidence>
<accession>A0A1G7VPR5</accession>
<dbReference type="SUPFAM" id="SSF82771">
    <property type="entry name" value="GIY-YIG endonuclease"/>
    <property type="match status" value="1"/>
</dbReference>
<dbReference type="GO" id="GO:0003887">
    <property type="term" value="F:DNA-directed DNA polymerase activity"/>
    <property type="evidence" value="ECO:0007669"/>
    <property type="project" value="InterPro"/>
</dbReference>
<dbReference type="PANTHER" id="PTHR30562:SF10">
    <property type="entry name" value="EXCINUCLEASE CHO"/>
    <property type="match status" value="1"/>
</dbReference>
<dbReference type="InterPro" id="IPR006054">
    <property type="entry name" value="DnaQ"/>
</dbReference>
<dbReference type="Gene3D" id="3.30.420.10">
    <property type="entry name" value="Ribonuclease H-like superfamily/Ribonuclease H"/>
    <property type="match status" value="1"/>
</dbReference>
<evidence type="ECO:0000256" key="4">
    <source>
        <dbReference type="ARBA" id="ARBA00022881"/>
    </source>
</evidence>
<comment type="subunit">
    <text evidence="8">DNA polymerase III contains a core (composed of alpha, epsilon and theta chains) that associates with a tau subunit. This core dimerizes to form the POLIII' complex. PolIII' associates with the gamma complex (composed of gamma, delta, delta', psi and chi chains) and with the beta chain to form the complete DNA polymerase III complex.</text>
</comment>
<dbReference type="InterPro" id="IPR013520">
    <property type="entry name" value="Ribonucl_H"/>
</dbReference>
<dbReference type="InterPro" id="IPR036397">
    <property type="entry name" value="RNaseH_sf"/>
</dbReference>
<dbReference type="FunFam" id="3.30.420.10:FF:000045">
    <property type="entry name" value="3'-5' exonuclease DinG"/>
    <property type="match status" value="1"/>
</dbReference>
<dbReference type="InterPro" id="IPR000305">
    <property type="entry name" value="GIY-YIG_endonuc"/>
</dbReference>
<dbReference type="InterPro" id="IPR047296">
    <property type="entry name" value="GIY-YIG_UvrC_Cho"/>
</dbReference>
<dbReference type="Proteomes" id="UP000199296">
    <property type="component" value="Unassembled WGS sequence"/>
</dbReference>
<dbReference type="CDD" id="cd06127">
    <property type="entry name" value="DEDDh"/>
    <property type="match status" value="1"/>
</dbReference>
<keyword evidence="1" id="KW-0227">DNA damage</keyword>
<evidence type="ECO:0000256" key="7">
    <source>
        <dbReference type="ARBA" id="ARBA00025483"/>
    </source>
</evidence>
<keyword evidence="3" id="KW-0378">Hydrolase</keyword>
<dbReference type="Gene3D" id="3.40.1440.10">
    <property type="entry name" value="GIY-YIG endonuclease"/>
    <property type="match status" value="1"/>
</dbReference>
<proteinExistence type="predicted"/>
<dbReference type="AlphaFoldDB" id="A0A1G7VPR5"/>
<keyword evidence="2" id="KW-0228">DNA excision</keyword>
<evidence type="ECO:0000313" key="14">
    <source>
        <dbReference type="Proteomes" id="UP000199296"/>
    </source>
</evidence>
<dbReference type="PROSITE" id="PS50164">
    <property type="entry name" value="GIY_YIG"/>
    <property type="match status" value="1"/>
</dbReference>
<dbReference type="OrthoDB" id="9803913at2"/>
<gene>
    <name evidence="13" type="ORF">SAMN04488027_10446</name>
</gene>